<organism evidence="1 2">
    <name type="scientific">Caerostris extrusa</name>
    <name type="common">Bark spider</name>
    <name type="synonym">Caerostris bankana</name>
    <dbReference type="NCBI Taxonomy" id="172846"/>
    <lineage>
        <taxon>Eukaryota</taxon>
        <taxon>Metazoa</taxon>
        <taxon>Ecdysozoa</taxon>
        <taxon>Arthropoda</taxon>
        <taxon>Chelicerata</taxon>
        <taxon>Arachnida</taxon>
        <taxon>Araneae</taxon>
        <taxon>Araneomorphae</taxon>
        <taxon>Entelegynae</taxon>
        <taxon>Araneoidea</taxon>
        <taxon>Araneidae</taxon>
        <taxon>Caerostris</taxon>
    </lineage>
</organism>
<protein>
    <submittedName>
        <fullName evidence="1">Uncharacterized protein</fullName>
    </submittedName>
</protein>
<sequence>MSESFSTEDIQLLSSVKNSFPPLRDLSEIVSNYRRSLTRALSAPGPPLIGKSGRPRENTKVLVCRSGLSVARPWSTLRILNLLQIYNVEPSRHKTKDVPFGQKRVQMK</sequence>
<keyword evidence="2" id="KW-1185">Reference proteome</keyword>
<dbReference type="Proteomes" id="UP001054945">
    <property type="component" value="Unassembled WGS sequence"/>
</dbReference>
<accession>A0AAV4XZI2</accession>
<dbReference type="EMBL" id="BPLR01001146">
    <property type="protein sequence ID" value="GIZ00333.1"/>
    <property type="molecule type" value="Genomic_DNA"/>
</dbReference>
<comment type="caution">
    <text evidence="1">The sequence shown here is derived from an EMBL/GenBank/DDBJ whole genome shotgun (WGS) entry which is preliminary data.</text>
</comment>
<evidence type="ECO:0000313" key="2">
    <source>
        <dbReference type="Proteomes" id="UP001054945"/>
    </source>
</evidence>
<proteinExistence type="predicted"/>
<name>A0AAV4XZI2_CAEEX</name>
<dbReference type="AlphaFoldDB" id="A0AAV4XZI2"/>
<evidence type="ECO:0000313" key="1">
    <source>
        <dbReference type="EMBL" id="GIZ00333.1"/>
    </source>
</evidence>
<reference evidence="1 2" key="1">
    <citation type="submission" date="2021-06" db="EMBL/GenBank/DDBJ databases">
        <title>Caerostris extrusa draft genome.</title>
        <authorList>
            <person name="Kono N."/>
            <person name="Arakawa K."/>
        </authorList>
    </citation>
    <scope>NUCLEOTIDE SEQUENCE [LARGE SCALE GENOMIC DNA]</scope>
</reference>
<gene>
    <name evidence="1" type="ORF">CEXT_595661</name>
</gene>